<evidence type="ECO:0000256" key="7">
    <source>
        <dbReference type="ARBA" id="ARBA00023321"/>
    </source>
</evidence>
<keyword evidence="5" id="KW-0010">Activator</keyword>
<keyword evidence="6" id="KW-0804">Transcription</keyword>
<evidence type="ECO:0000256" key="2">
    <source>
        <dbReference type="ARBA" id="ARBA00015342"/>
    </source>
</evidence>
<evidence type="ECO:0000256" key="6">
    <source>
        <dbReference type="ARBA" id="ARBA00023163"/>
    </source>
</evidence>
<keyword evidence="4" id="KW-0805">Transcription regulation</keyword>
<comment type="similarity">
    <text evidence="1">Belongs to the wetA family.</text>
</comment>
<keyword evidence="7" id="KW-0183">Conidiation</keyword>
<evidence type="ECO:0000256" key="5">
    <source>
        <dbReference type="ARBA" id="ARBA00023159"/>
    </source>
</evidence>
<dbReference type="STRING" id="1043002.A0A074XRA6"/>
<dbReference type="InterPro" id="IPR040112">
    <property type="entry name" value="WetA"/>
</dbReference>
<dbReference type="GeneID" id="40745003"/>
<protein>
    <recommendedName>
        <fullName evidence="2">Developmental regulatory protein wetA</fullName>
    </recommendedName>
</protein>
<evidence type="ECO:0000313" key="10">
    <source>
        <dbReference type="Proteomes" id="UP000030706"/>
    </source>
</evidence>
<dbReference type="GO" id="GO:0048315">
    <property type="term" value="P:conidium formation"/>
    <property type="evidence" value="ECO:0007669"/>
    <property type="project" value="UniProtKB-KW"/>
</dbReference>
<keyword evidence="10" id="KW-1185">Reference proteome</keyword>
<dbReference type="OrthoDB" id="3928011at2759"/>
<dbReference type="AlphaFoldDB" id="A0A074XRA6"/>
<dbReference type="RefSeq" id="XP_029762356.1">
    <property type="nucleotide sequence ID" value="XM_029902697.1"/>
</dbReference>
<dbReference type="HOGENOM" id="CLU_963049_0_0_1"/>
<evidence type="ECO:0000256" key="1">
    <source>
        <dbReference type="ARBA" id="ARBA00008881"/>
    </source>
</evidence>
<sequence>MASLTHQYTYPIRPMPVRPNHVRTSSKEFQWTSAYDHVFNQYIEPQGTCNPAALAYPDGAIANEPSPIVSSVYPEPTNQHNRLWSANSFDAKDIHQPSPTFSPWMGNDSGVDLNISTSFEPIAGVTSHQNDLSMSGLRISYDPTLAPSRAQEMADEMYITTEVRRSRRESRTPSPSYRRQRTPSSGTPSPRRRQRRTPSSKGHSRKSSGQLQSPRGKSGSFVNYTPSDSEKLLTGVAPSGSSKTKARREREAVEKRRRFSQAALRAVVKAGGDLAELQDAGLVMG</sequence>
<evidence type="ECO:0000256" key="4">
    <source>
        <dbReference type="ARBA" id="ARBA00023015"/>
    </source>
</evidence>
<feature type="compositionally biased region" description="Basic residues" evidence="8">
    <location>
        <begin position="190"/>
        <end position="206"/>
    </location>
</feature>
<proteinExistence type="inferred from homology"/>
<accession>A0A074XRA6</accession>
<feature type="compositionally biased region" description="Polar residues" evidence="8">
    <location>
        <begin position="207"/>
        <end position="227"/>
    </location>
</feature>
<name>A0A074XRA6_AURPU</name>
<feature type="region of interest" description="Disordered" evidence="8">
    <location>
        <begin position="159"/>
        <end position="257"/>
    </location>
</feature>
<evidence type="ECO:0000313" key="9">
    <source>
        <dbReference type="EMBL" id="KEQ86169.1"/>
    </source>
</evidence>
<evidence type="ECO:0000256" key="3">
    <source>
        <dbReference type="ARBA" id="ARBA00022969"/>
    </source>
</evidence>
<dbReference type="PANTHER" id="PTHR22934">
    <property type="entry name" value="PROTEIN ESC1/WETA-RELATED"/>
    <property type="match status" value="1"/>
</dbReference>
<evidence type="ECO:0000256" key="8">
    <source>
        <dbReference type="SAM" id="MobiDB-lite"/>
    </source>
</evidence>
<organism evidence="9 10">
    <name type="scientific">Aureobasidium pullulans EXF-150</name>
    <dbReference type="NCBI Taxonomy" id="1043002"/>
    <lineage>
        <taxon>Eukaryota</taxon>
        <taxon>Fungi</taxon>
        <taxon>Dikarya</taxon>
        <taxon>Ascomycota</taxon>
        <taxon>Pezizomycotina</taxon>
        <taxon>Dothideomycetes</taxon>
        <taxon>Dothideomycetidae</taxon>
        <taxon>Dothideales</taxon>
        <taxon>Saccotheciaceae</taxon>
        <taxon>Aureobasidium</taxon>
    </lineage>
</organism>
<feature type="compositionally biased region" description="Low complexity" evidence="8">
    <location>
        <begin position="172"/>
        <end position="189"/>
    </location>
</feature>
<keyword evidence="3" id="KW-0749">Sporulation</keyword>
<dbReference type="EMBL" id="KL584979">
    <property type="protein sequence ID" value="KEQ86169.1"/>
    <property type="molecule type" value="Genomic_DNA"/>
</dbReference>
<gene>
    <name evidence="9" type="ORF">M438DRAFT_316523</name>
</gene>
<dbReference type="Proteomes" id="UP000030706">
    <property type="component" value="Unassembled WGS sequence"/>
</dbReference>
<reference evidence="9 10" key="1">
    <citation type="journal article" date="2014" name="BMC Genomics">
        <title>Genome sequencing of four Aureobasidium pullulans varieties: biotechnological potential, stress tolerance, and description of new species.</title>
        <authorList>
            <person name="Gostin Ar C."/>
            <person name="Ohm R.A."/>
            <person name="Kogej T."/>
            <person name="Sonjak S."/>
            <person name="Turk M."/>
            <person name="Zajc J."/>
            <person name="Zalar P."/>
            <person name="Grube M."/>
            <person name="Sun H."/>
            <person name="Han J."/>
            <person name="Sharma A."/>
            <person name="Chiniquy J."/>
            <person name="Ngan C.Y."/>
            <person name="Lipzen A."/>
            <person name="Barry K."/>
            <person name="Grigoriev I.V."/>
            <person name="Gunde-Cimerman N."/>
        </authorList>
    </citation>
    <scope>NUCLEOTIDE SEQUENCE [LARGE SCALE GENOMIC DNA]</scope>
    <source>
        <strain evidence="9 10">EXF-150</strain>
    </source>
</reference>
<dbReference type="GO" id="GO:0030435">
    <property type="term" value="P:sporulation resulting in formation of a cellular spore"/>
    <property type="evidence" value="ECO:0007669"/>
    <property type="project" value="UniProtKB-KW"/>
</dbReference>
<dbReference type="PANTHER" id="PTHR22934:SF25">
    <property type="entry name" value="DEVELOPMENTAL REGULATORY PROTEIN WETA"/>
    <property type="match status" value="1"/>
</dbReference>